<dbReference type="InterPro" id="IPR036291">
    <property type="entry name" value="NAD(P)-bd_dom_sf"/>
</dbReference>
<proteinExistence type="inferred from homology"/>
<evidence type="ECO:0000256" key="1">
    <source>
        <dbReference type="ARBA" id="ARBA00007430"/>
    </source>
</evidence>
<dbReference type="AlphaFoldDB" id="D2Z5Q5"/>
<dbReference type="PANTHER" id="PTHR43318">
    <property type="entry name" value="UDP-N-ACETYLGLUCOSAMINE 4,6-DEHYDRATASE"/>
    <property type="match status" value="1"/>
</dbReference>
<dbReference type="InterPro" id="IPR003869">
    <property type="entry name" value="Polysac_CapD-like"/>
</dbReference>
<dbReference type="OrthoDB" id="9803111at2"/>
<sequence>MKKKTLIKLIDQWHKIGSNNKILTVLDASLLFFAVFTGYALRLSIKIPSEYLPEMVFSGIAFGITIQIGFYLGRLHRVYWPQASVEEFYRMSWAYGISSVAFTLMSHFVLPFEVPRTSLAISIFLGFIFLCIEKASLRFVYIGTPETSCRTSEGKAFIVGAGQAGCLLVRDLKRSGSGFKPVAFFDDDPGKIGKSMAGIPVLDNIENLPRHIRKYEANMVLIALPSLSGGQIQDILAKIEKTGLEIRVLPGLYELAEGSVTVNRLRKVRIEDLLRREPIKLDLKGIGEVITDKTVLITGAGGSIGSEICRQVATHRPTEIIALGHGEFSIYTLLEGLEEEGVTVPIHPIIADVADETKMSKVFEKYSPQVVFHAAAHKHVPLMECNPDEAIRVNCWGTWTIARLAGENKVERMVMISTDKAVNPTSVMGATKRLAEMLIQEAQDKFSDTAYMAVRFGNVLGSRGSVIPKFERQIERGGPVTVTHPDMKRYFMLIPEAVSLVLQASALGKGNELFVLDMGEPVKIVDLAEMMIRSHGYEPGKDIPIKFSGIRPGEKLFEELFYNPNQIDRTAHEKIFLSKLDKAASSYTPSLSTIVFQQKTTDPILLLESLDNIQAQEKTRRLG</sequence>
<keyword evidence="5" id="KW-1185">Reference proteome</keyword>
<keyword evidence="2" id="KW-0812">Transmembrane</keyword>
<feature type="transmembrane region" description="Helical" evidence="2">
    <location>
        <begin position="51"/>
        <end position="72"/>
    </location>
</feature>
<dbReference type="Gene3D" id="3.40.50.720">
    <property type="entry name" value="NAD(P)-binding Rossmann-like Domain"/>
    <property type="match status" value="2"/>
</dbReference>
<dbReference type="CDD" id="cd05237">
    <property type="entry name" value="UDP_invert_4-6DH_SDR_e"/>
    <property type="match status" value="1"/>
</dbReference>
<organism evidence="4 5">
    <name type="scientific">Dethiosulfovibrio peptidovorans DSM 11002</name>
    <dbReference type="NCBI Taxonomy" id="469381"/>
    <lineage>
        <taxon>Bacteria</taxon>
        <taxon>Thermotogati</taxon>
        <taxon>Synergistota</taxon>
        <taxon>Synergistia</taxon>
        <taxon>Synergistales</taxon>
        <taxon>Dethiosulfovibrionaceae</taxon>
        <taxon>Dethiosulfovibrio</taxon>
    </lineage>
</organism>
<feature type="transmembrane region" description="Helical" evidence="2">
    <location>
        <begin position="21"/>
        <end position="45"/>
    </location>
</feature>
<comment type="similarity">
    <text evidence="1">Belongs to the polysaccharide synthase family.</text>
</comment>
<dbReference type="PaxDb" id="469381-Dpep_0776"/>
<gene>
    <name evidence="4" type="ORF">Dpep_0776</name>
</gene>
<dbReference type="STRING" id="469381.Dpep_0776"/>
<feature type="transmembrane region" description="Helical" evidence="2">
    <location>
        <begin position="93"/>
        <end position="110"/>
    </location>
</feature>
<dbReference type="eggNOG" id="COG1086">
    <property type="taxonomic scope" value="Bacteria"/>
</dbReference>
<dbReference type="InterPro" id="IPR051203">
    <property type="entry name" value="Polysaccharide_Synthase-Rel"/>
</dbReference>
<name>D2Z5Q5_9BACT</name>
<dbReference type="EMBL" id="ABTR02000001">
    <property type="protein sequence ID" value="EFC90802.1"/>
    <property type="molecule type" value="Genomic_DNA"/>
</dbReference>
<feature type="domain" description="Polysaccharide biosynthesis protein CapD-like" evidence="3">
    <location>
        <begin position="295"/>
        <end position="577"/>
    </location>
</feature>
<dbReference type="Pfam" id="PF02719">
    <property type="entry name" value="Polysacc_synt_2"/>
    <property type="match status" value="1"/>
</dbReference>
<evidence type="ECO:0000259" key="3">
    <source>
        <dbReference type="Pfam" id="PF02719"/>
    </source>
</evidence>
<reference evidence="4 5" key="1">
    <citation type="journal article" date="2010" name="Stand. Genomic Sci.">
        <title>Permanent draft genome sequence of Dethiosulfovibrio peptidovorans type strain (SEBR 4207).</title>
        <authorList>
            <person name="Labutti K."/>
            <person name="Mayilraj S."/>
            <person name="Clum A."/>
            <person name="Lucas S."/>
            <person name="Glavina Del Rio T."/>
            <person name="Nolan M."/>
            <person name="Tice H."/>
            <person name="Cheng J.F."/>
            <person name="Pitluck S."/>
            <person name="Liolios K."/>
            <person name="Ivanova N."/>
            <person name="Mavromatis K."/>
            <person name="Mikhailova N."/>
            <person name="Pati A."/>
            <person name="Goodwin L."/>
            <person name="Chen A."/>
            <person name="Palaniappan K."/>
            <person name="Land M."/>
            <person name="Hauser L."/>
            <person name="Chang Y.J."/>
            <person name="Jeffries C.D."/>
            <person name="Rohde M."/>
            <person name="Spring S."/>
            <person name="Goker M."/>
            <person name="Woyke T."/>
            <person name="Bristow J."/>
            <person name="Eisen J.A."/>
            <person name="Markowitz V."/>
            <person name="Hugenholtz P."/>
            <person name="Kyrpides N.C."/>
            <person name="Klenk H.P."/>
            <person name="Lapidus A."/>
        </authorList>
    </citation>
    <scope>NUCLEOTIDE SEQUENCE [LARGE SCALE GENOMIC DNA]</scope>
    <source>
        <strain evidence="4 5">DSM 11002</strain>
    </source>
</reference>
<dbReference type="PANTHER" id="PTHR43318:SF1">
    <property type="entry name" value="POLYSACCHARIDE BIOSYNTHESIS PROTEIN EPSC-RELATED"/>
    <property type="match status" value="1"/>
</dbReference>
<comment type="caution">
    <text evidence="4">The sequence shown here is derived from an EMBL/GenBank/DDBJ whole genome shotgun (WGS) entry which is preliminary data.</text>
</comment>
<dbReference type="Proteomes" id="UP000006427">
    <property type="component" value="Unassembled WGS sequence"/>
</dbReference>
<dbReference type="SUPFAM" id="SSF51735">
    <property type="entry name" value="NAD(P)-binding Rossmann-fold domains"/>
    <property type="match status" value="2"/>
</dbReference>
<dbReference type="Pfam" id="PF13727">
    <property type="entry name" value="CoA_binding_3"/>
    <property type="match status" value="1"/>
</dbReference>
<keyword evidence="2" id="KW-0472">Membrane</keyword>
<protein>
    <submittedName>
        <fullName evidence="4">Polysaccharide biosynthesis protein CapD</fullName>
    </submittedName>
</protein>
<evidence type="ECO:0000256" key="2">
    <source>
        <dbReference type="SAM" id="Phobius"/>
    </source>
</evidence>
<evidence type="ECO:0000313" key="4">
    <source>
        <dbReference type="EMBL" id="EFC90802.1"/>
    </source>
</evidence>
<accession>D2Z5Q5</accession>
<evidence type="ECO:0000313" key="5">
    <source>
        <dbReference type="Proteomes" id="UP000006427"/>
    </source>
</evidence>
<keyword evidence="2" id="KW-1133">Transmembrane helix</keyword>